<dbReference type="AlphaFoldDB" id="A0A1M6GRD2"/>
<dbReference type="OrthoDB" id="9797252at2"/>
<dbReference type="CDD" id="cd02440">
    <property type="entry name" value="AdoMet_MTases"/>
    <property type="match status" value="1"/>
</dbReference>
<evidence type="ECO:0000256" key="1">
    <source>
        <dbReference type="ARBA" id="ARBA00008361"/>
    </source>
</evidence>
<name>A0A1M6GRD2_9FIRM</name>
<dbReference type="GO" id="GO:0032259">
    <property type="term" value="P:methylation"/>
    <property type="evidence" value="ECO:0007669"/>
    <property type="project" value="UniProtKB-KW"/>
</dbReference>
<evidence type="ECO:0000259" key="4">
    <source>
        <dbReference type="Pfam" id="PF08241"/>
    </source>
</evidence>
<dbReference type="RefSeq" id="WP_149678801.1">
    <property type="nucleotide sequence ID" value="NZ_DAONMB010000087.1"/>
</dbReference>
<dbReference type="Gene3D" id="3.40.50.150">
    <property type="entry name" value="Vaccinia Virus protein VP39"/>
    <property type="match status" value="1"/>
</dbReference>
<sequence>MVTASRSHSLSTVENYLKYRLDYPEKLIDFLYDACDFSRESVIADIGSGTGTFTRHLLERGSRVVAIEPDRELRETAERILSDEFPRFFSLEASAENTTLSDASVNHIVCAQSFHYFDGEKCRREFRRILRPEGSVVLIGMKPAGDDEFARECDALIRRYSGYGRGKDGADMDSVYSAFFSPSGVSSFSHSGQLSLDFDGFCGRLFSSFCLPGPGDDRYDDLLEEMELLFELYQQSGKVNYRYEIRAYAGKPDAAI</sequence>
<dbReference type="GO" id="GO:0008757">
    <property type="term" value="F:S-adenosylmethionine-dependent methyltransferase activity"/>
    <property type="evidence" value="ECO:0007669"/>
    <property type="project" value="InterPro"/>
</dbReference>
<keyword evidence="3 5" id="KW-0808">Transferase</keyword>
<dbReference type="Pfam" id="PF08241">
    <property type="entry name" value="Methyltransf_11"/>
    <property type="match status" value="1"/>
</dbReference>
<gene>
    <name evidence="5" type="ORF">SAMN05444373_10265</name>
</gene>
<proteinExistence type="inferred from homology"/>
<evidence type="ECO:0000313" key="6">
    <source>
        <dbReference type="Proteomes" id="UP000324781"/>
    </source>
</evidence>
<accession>A0A1M6GRD2</accession>
<dbReference type="InterPro" id="IPR051052">
    <property type="entry name" value="Diverse_substrate_MTase"/>
</dbReference>
<dbReference type="PANTHER" id="PTHR44942:SF4">
    <property type="entry name" value="METHYLTRANSFERASE TYPE 11 DOMAIN-CONTAINING PROTEIN"/>
    <property type="match status" value="1"/>
</dbReference>
<evidence type="ECO:0000256" key="2">
    <source>
        <dbReference type="ARBA" id="ARBA00022603"/>
    </source>
</evidence>
<organism evidence="5 6">
    <name type="scientific">Thermoclostridium caenicola</name>
    <dbReference type="NCBI Taxonomy" id="659425"/>
    <lineage>
        <taxon>Bacteria</taxon>
        <taxon>Bacillati</taxon>
        <taxon>Bacillota</taxon>
        <taxon>Clostridia</taxon>
        <taxon>Eubacteriales</taxon>
        <taxon>Oscillospiraceae</taxon>
        <taxon>Thermoclostridium</taxon>
    </lineage>
</organism>
<keyword evidence="2 5" id="KW-0489">Methyltransferase</keyword>
<dbReference type="EMBL" id="FQZP01000026">
    <property type="protein sequence ID" value="SHJ12511.1"/>
    <property type="molecule type" value="Genomic_DNA"/>
</dbReference>
<reference evidence="5 6" key="1">
    <citation type="submission" date="2016-11" db="EMBL/GenBank/DDBJ databases">
        <authorList>
            <person name="Varghese N."/>
            <person name="Submissions S."/>
        </authorList>
    </citation>
    <scope>NUCLEOTIDE SEQUENCE [LARGE SCALE GENOMIC DNA]</scope>
    <source>
        <strain evidence="5 6">DSM 19027</strain>
    </source>
</reference>
<feature type="domain" description="Methyltransferase type 11" evidence="4">
    <location>
        <begin position="45"/>
        <end position="137"/>
    </location>
</feature>
<dbReference type="Proteomes" id="UP000324781">
    <property type="component" value="Unassembled WGS sequence"/>
</dbReference>
<dbReference type="SUPFAM" id="SSF53335">
    <property type="entry name" value="S-adenosyl-L-methionine-dependent methyltransferases"/>
    <property type="match status" value="1"/>
</dbReference>
<dbReference type="PANTHER" id="PTHR44942">
    <property type="entry name" value="METHYLTRANSF_11 DOMAIN-CONTAINING PROTEIN"/>
    <property type="match status" value="1"/>
</dbReference>
<protein>
    <submittedName>
        <fullName evidence="5">Methyltransferase domain-containing protein</fullName>
    </submittedName>
</protein>
<comment type="similarity">
    <text evidence="1">Belongs to the methyltransferase superfamily.</text>
</comment>
<evidence type="ECO:0000256" key="3">
    <source>
        <dbReference type="ARBA" id="ARBA00022679"/>
    </source>
</evidence>
<keyword evidence="6" id="KW-1185">Reference proteome</keyword>
<evidence type="ECO:0000313" key="5">
    <source>
        <dbReference type="EMBL" id="SHJ12511.1"/>
    </source>
</evidence>
<dbReference type="InterPro" id="IPR013216">
    <property type="entry name" value="Methyltransf_11"/>
</dbReference>
<dbReference type="InterPro" id="IPR029063">
    <property type="entry name" value="SAM-dependent_MTases_sf"/>
</dbReference>